<dbReference type="GO" id="GO:0003677">
    <property type="term" value="F:DNA binding"/>
    <property type="evidence" value="ECO:0007669"/>
    <property type="project" value="InterPro"/>
</dbReference>
<dbReference type="InterPro" id="IPR013249">
    <property type="entry name" value="RNA_pol_sigma70_r4_t2"/>
</dbReference>
<organism evidence="6 7">
    <name type="scientific">Bordetella ansorpii</name>
    <dbReference type="NCBI Taxonomy" id="288768"/>
    <lineage>
        <taxon>Bacteria</taxon>
        <taxon>Pseudomonadati</taxon>
        <taxon>Pseudomonadota</taxon>
        <taxon>Betaproteobacteria</taxon>
        <taxon>Burkholderiales</taxon>
        <taxon>Alcaligenaceae</taxon>
        <taxon>Bordetella</taxon>
    </lineage>
</organism>
<dbReference type="InterPro" id="IPR013324">
    <property type="entry name" value="RNA_pol_sigma_r3/r4-like"/>
</dbReference>
<dbReference type="GO" id="GO:0016987">
    <property type="term" value="F:sigma factor activity"/>
    <property type="evidence" value="ECO:0007669"/>
    <property type="project" value="UniProtKB-KW"/>
</dbReference>
<dbReference type="PANTHER" id="PTHR43133">
    <property type="entry name" value="RNA POLYMERASE ECF-TYPE SIGMA FACTO"/>
    <property type="match status" value="1"/>
</dbReference>
<sequence>MPVKTVMRYKKVVGHDCHGDSYDSPMTFPPVSEPPDAARGLRDFIVANYGTLLRRITQYAGCAQLAADSLHDIWVRLADKGCGSEPILSAEAYIYRMACNRAIDLARSERVHQGMGFDDILLDGLADAAPGPEKIAEARSEVRRLIQAVELLPPRRQAIFIGVCVENLSRREVAARHGVTLALVTKVVRDSKQLCPAF</sequence>
<evidence type="ECO:0000313" key="7">
    <source>
        <dbReference type="Proteomes" id="UP000076848"/>
    </source>
</evidence>
<dbReference type="STRING" id="288768.SAMEA3906486_02315"/>
<protein>
    <submittedName>
        <fullName evidence="6">ECF family sigma factor</fullName>
    </submittedName>
</protein>
<comment type="similarity">
    <text evidence="1">Belongs to the sigma-70 factor family. ECF subfamily.</text>
</comment>
<keyword evidence="2" id="KW-0805">Transcription regulation</keyword>
<dbReference type="Gene3D" id="1.10.10.10">
    <property type="entry name" value="Winged helix-like DNA-binding domain superfamily/Winged helix DNA-binding domain"/>
    <property type="match status" value="1"/>
</dbReference>
<gene>
    <name evidence="6" type="ORF">SAMEA3906486_02315</name>
</gene>
<evidence type="ECO:0000259" key="5">
    <source>
        <dbReference type="Pfam" id="PF08281"/>
    </source>
</evidence>
<evidence type="ECO:0000256" key="2">
    <source>
        <dbReference type="ARBA" id="ARBA00023015"/>
    </source>
</evidence>
<dbReference type="SUPFAM" id="SSF88946">
    <property type="entry name" value="Sigma2 domain of RNA polymerase sigma factors"/>
    <property type="match status" value="1"/>
</dbReference>
<dbReference type="Pfam" id="PF08281">
    <property type="entry name" value="Sigma70_r4_2"/>
    <property type="match status" value="1"/>
</dbReference>
<accession>A0A157SGS8</accession>
<dbReference type="InterPro" id="IPR036388">
    <property type="entry name" value="WH-like_DNA-bd_sf"/>
</dbReference>
<evidence type="ECO:0000256" key="4">
    <source>
        <dbReference type="ARBA" id="ARBA00023163"/>
    </source>
</evidence>
<dbReference type="PANTHER" id="PTHR43133:SF63">
    <property type="entry name" value="RNA POLYMERASE SIGMA FACTOR FECI-RELATED"/>
    <property type="match status" value="1"/>
</dbReference>
<dbReference type="GO" id="GO:0006352">
    <property type="term" value="P:DNA-templated transcription initiation"/>
    <property type="evidence" value="ECO:0007669"/>
    <property type="project" value="InterPro"/>
</dbReference>
<dbReference type="InterPro" id="IPR014284">
    <property type="entry name" value="RNA_pol_sigma-70_dom"/>
</dbReference>
<dbReference type="Proteomes" id="UP000076848">
    <property type="component" value="Unassembled WGS sequence"/>
</dbReference>
<dbReference type="InterPro" id="IPR013325">
    <property type="entry name" value="RNA_pol_sigma_r2"/>
</dbReference>
<dbReference type="Gene3D" id="1.10.1740.10">
    <property type="match status" value="1"/>
</dbReference>
<dbReference type="NCBIfam" id="TIGR02937">
    <property type="entry name" value="sigma70-ECF"/>
    <property type="match status" value="1"/>
</dbReference>
<proteinExistence type="inferred from homology"/>
<keyword evidence="4" id="KW-0804">Transcription</keyword>
<keyword evidence="7" id="KW-1185">Reference proteome</keyword>
<dbReference type="SUPFAM" id="SSF88659">
    <property type="entry name" value="Sigma3 and sigma4 domains of RNA polymerase sigma factors"/>
    <property type="match status" value="1"/>
</dbReference>
<dbReference type="AlphaFoldDB" id="A0A157SGS8"/>
<reference evidence="6 7" key="1">
    <citation type="submission" date="2016-04" db="EMBL/GenBank/DDBJ databases">
        <authorList>
            <consortium name="Pathogen Informatics"/>
        </authorList>
    </citation>
    <scope>NUCLEOTIDE SEQUENCE [LARGE SCALE GENOMIC DNA]</scope>
    <source>
        <strain evidence="6 7">H050680373</strain>
    </source>
</reference>
<feature type="domain" description="RNA polymerase sigma factor 70 region 4 type 2" evidence="5">
    <location>
        <begin position="144"/>
        <end position="184"/>
    </location>
</feature>
<keyword evidence="3" id="KW-0731">Sigma factor</keyword>
<evidence type="ECO:0000313" key="6">
    <source>
        <dbReference type="EMBL" id="SAI69126.1"/>
    </source>
</evidence>
<dbReference type="EMBL" id="FKIF01000006">
    <property type="protein sequence ID" value="SAI69126.1"/>
    <property type="molecule type" value="Genomic_DNA"/>
</dbReference>
<name>A0A157SGS8_9BORD</name>
<dbReference type="InterPro" id="IPR039425">
    <property type="entry name" value="RNA_pol_sigma-70-like"/>
</dbReference>
<evidence type="ECO:0000256" key="1">
    <source>
        <dbReference type="ARBA" id="ARBA00010641"/>
    </source>
</evidence>
<evidence type="ECO:0000256" key="3">
    <source>
        <dbReference type="ARBA" id="ARBA00023082"/>
    </source>
</evidence>